<evidence type="ECO:0000313" key="9">
    <source>
        <dbReference type="EMBL" id="MDF1610735.1"/>
    </source>
</evidence>
<comment type="similarity">
    <text evidence="5">Belongs to the bacterial ribosomal protein bL25 family. CTC subfamily.</text>
</comment>
<dbReference type="InterPro" id="IPR011035">
    <property type="entry name" value="Ribosomal_bL25/Gln-tRNA_synth"/>
</dbReference>
<comment type="subunit">
    <text evidence="5">Part of the 50S ribosomal subunit; part of the 5S rRNA/L5/L18/L25 subcomplex. Contacts the 5S rRNA. Binds to the 5S rRNA independently of L5 and L18.</text>
</comment>
<dbReference type="Pfam" id="PF14693">
    <property type="entry name" value="Ribosomal_TL5_C"/>
    <property type="match status" value="1"/>
</dbReference>
<feature type="domain" description="Large ribosomal subunit protein bL25 beta" evidence="8">
    <location>
        <begin position="99"/>
        <end position="181"/>
    </location>
</feature>
<dbReference type="CDD" id="cd00495">
    <property type="entry name" value="Ribosomal_L25_TL5_CTC"/>
    <property type="match status" value="1"/>
</dbReference>
<name>A0AAE3P0T4_9BACT</name>
<dbReference type="Pfam" id="PF01386">
    <property type="entry name" value="Ribosomal_L25p"/>
    <property type="match status" value="1"/>
</dbReference>
<dbReference type="InterPro" id="IPR020057">
    <property type="entry name" value="Ribosomal_bL25_b-dom"/>
</dbReference>
<organism evidence="9 10">
    <name type="scientific">Stygiobacter electus</name>
    <dbReference type="NCBI Taxonomy" id="3032292"/>
    <lineage>
        <taxon>Bacteria</taxon>
        <taxon>Pseudomonadati</taxon>
        <taxon>Ignavibacteriota</taxon>
        <taxon>Ignavibacteria</taxon>
        <taxon>Ignavibacteriales</taxon>
        <taxon>Melioribacteraceae</taxon>
        <taxon>Stygiobacter</taxon>
    </lineage>
</organism>
<dbReference type="PANTHER" id="PTHR33284">
    <property type="entry name" value="RIBOSOMAL PROTEIN L25/GLN-TRNA SYNTHETASE, ANTI-CODON-BINDING DOMAIN-CONTAINING PROTEIN"/>
    <property type="match status" value="1"/>
</dbReference>
<comment type="caution">
    <text evidence="9">The sequence shown here is derived from an EMBL/GenBank/DDBJ whole genome shotgun (WGS) entry which is preliminary data.</text>
</comment>
<evidence type="ECO:0000256" key="3">
    <source>
        <dbReference type="ARBA" id="ARBA00022980"/>
    </source>
</evidence>
<keyword evidence="4 5" id="KW-0687">Ribonucleoprotein</keyword>
<dbReference type="EMBL" id="JARGDL010000001">
    <property type="protein sequence ID" value="MDF1610735.1"/>
    <property type="molecule type" value="Genomic_DNA"/>
</dbReference>
<dbReference type="GO" id="GO:0006412">
    <property type="term" value="P:translation"/>
    <property type="evidence" value="ECO:0007669"/>
    <property type="project" value="UniProtKB-UniRule"/>
</dbReference>
<dbReference type="HAMAP" id="MF_01334">
    <property type="entry name" value="Ribosomal_bL25_CTC"/>
    <property type="match status" value="1"/>
</dbReference>
<dbReference type="Gene3D" id="2.170.120.20">
    <property type="entry name" value="Ribosomal protein L25, beta domain"/>
    <property type="match status" value="1"/>
</dbReference>
<dbReference type="InterPro" id="IPR020056">
    <property type="entry name" value="Rbsml_bL25/Gln-tRNA_synth_N"/>
</dbReference>
<dbReference type="PANTHER" id="PTHR33284:SF1">
    <property type="entry name" value="RIBOSOMAL PROTEIN L25_GLN-TRNA SYNTHETASE, ANTI-CODON-BINDING DOMAIN-CONTAINING PROTEIN"/>
    <property type="match status" value="1"/>
</dbReference>
<feature type="domain" description="Large ribosomal subunit protein bL25 L25" evidence="7">
    <location>
        <begin position="7"/>
        <end position="91"/>
    </location>
</feature>
<dbReference type="InterPro" id="IPR037121">
    <property type="entry name" value="Ribosomal_bL25_C"/>
</dbReference>
<accession>A0AAE3P0T4</accession>
<evidence type="ECO:0000259" key="7">
    <source>
        <dbReference type="Pfam" id="PF01386"/>
    </source>
</evidence>
<comment type="function">
    <text evidence="5">This is one of the proteins that binds to the 5S RNA in the ribosome where it forms part of the central protuberance.</text>
</comment>
<keyword evidence="3 5" id="KW-0689">Ribosomal protein</keyword>
<dbReference type="InterPro" id="IPR029751">
    <property type="entry name" value="Ribosomal_L25_dom"/>
</dbReference>
<keyword evidence="1 5" id="KW-0699">rRNA-binding</keyword>
<gene>
    <name evidence="5" type="primary">rplY</name>
    <name evidence="5" type="synonym">ctc</name>
    <name evidence="9" type="ORF">P0M35_01110</name>
</gene>
<evidence type="ECO:0000259" key="8">
    <source>
        <dbReference type="Pfam" id="PF14693"/>
    </source>
</evidence>
<keyword evidence="2 5" id="KW-0694">RNA-binding</keyword>
<evidence type="ECO:0000256" key="4">
    <source>
        <dbReference type="ARBA" id="ARBA00023274"/>
    </source>
</evidence>
<dbReference type="InterPro" id="IPR001021">
    <property type="entry name" value="Ribosomal_bL25_long"/>
</dbReference>
<evidence type="ECO:0000256" key="2">
    <source>
        <dbReference type="ARBA" id="ARBA00022884"/>
    </source>
</evidence>
<feature type="region of interest" description="Disordered" evidence="6">
    <location>
        <begin position="185"/>
        <end position="210"/>
    </location>
</feature>
<sequence>MSEITVQAQKRQITTKSAITQMRKKGNVPGIFYSKGVEPIPIELSEISLKPLVYTSETHIVNLKIEDQEVKSILKGVQFDPVSDRIIHCDFQGISADQEIEIEVPIVLEGQAKGIKEGGILQQSIHKLTVSCLPSYIPEHITINISDLSLGKAIHVKDINIPNVKLLQNEDVIIVSVVSPKAQAETTALPGEEIKEPEVIAKGKQTEEEE</sequence>
<evidence type="ECO:0000313" key="10">
    <source>
        <dbReference type="Proteomes" id="UP001221302"/>
    </source>
</evidence>
<dbReference type="GO" id="GO:0022625">
    <property type="term" value="C:cytosolic large ribosomal subunit"/>
    <property type="evidence" value="ECO:0007669"/>
    <property type="project" value="TreeGrafter"/>
</dbReference>
<dbReference type="InterPro" id="IPR020930">
    <property type="entry name" value="Ribosomal_uL5_bac-type"/>
</dbReference>
<proteinExistence type="inferred from homology"/>
<evidence type="ECO:0000256" key="5">
    <source>
        <dbReference type="HAMAP-Rule" id="MF_01334"/>
    </source>
</evidence>
<keyword evidence="10" id="KW-1185">Reference proteome</keyword>
<evidence type="ECO:0000256" key="1">
    <source>
        <dbReference type="ARBA" id="ARBA00022730"/>
    </source>
</evidence>
<dbReference type="Gene3D" id="2.40.240.10">
    <property type="entry name" value="Ribosomal Protein L25, Chain P"/>
    <property type="match status" value="1"/>
</dbReference>
<dbReference type="AlphaFoldDB" id="A0AAE3P0T4"/>
<dbReference type="NCBIfam" id="TIGR00731">
    <property type="entry name" value="bL25_bact_ctc"/>
    <property type="match status" value="1"/>
</dbReference>
<reference evidence="9" key="1">
    <citation type="submission" date="2023-03" db="EMBL/GenBank/DDBJ databases">
        <title>Stygiobacter electus gen. nov., sp. nov., facultatively anaerobic thermotolerant bacterium of the class Ignavibacteria from a well of Yessentuki mineral water deposit.</title>
        <authorList>
            <person name="Podosokorskaya O.A."/>
            <person name="Elcheninov A.G."/>
            <person name="Petrova N.F."/>
            <person name="Zavarzina D.G."/>
            <person name="Kublanov I.V."/>
            <person name="Merkel A.Y."/>
        </authorList>
    </citation>
    <scope>NUCLEOTIDE SEQUENCE</scope>
    <source>
        <strain evidence="9">09-Me</strain>
    </source>
</reference>
<feature type="compositionally biased region" description="Basic and acidic residues" evidence="6">
    <location>
        <begin position="192"/>
        <end position="210"/>
    </location>
</feature>
<dbReference type="RefSeq" id="WP_321534500.1">
    <property type="nucleotide sequence ID" value="NZ_JARGDL010000001.1"/>
</dbReference>
<dbReference type="GO" id="GO:0003735">
    <property type="term" value="F:structural constituent of ribosome"/>
    <property type="evidence" value="ECO:0007669"/>
    <property type="project" value="InterPro"/>
</dbReference>
<dbReference type="Proteomes" id="UP001221302">
    <property type="component" value="Unassembled WGS sequence"/>
</dbReference>
<dbReference type="GO" id="GO:0008097">
    <property type="term" value="F:5S rRNA binding"/>
    <property type="evidence" value="ECO:0007669"/>
    <property type="project" value="InterPro"/>
</dbReference>
<evidence type="ECO:0000256" key="6">
    <source>
        <dbReference type="SAM" id="MobiDB-lite"/>
    </source>
</evidence>
<protein>
    <recommendedName>
        <fullName evidence="5">Large ribosomal subunit protein bL25</fullName>
    </recommendedName>
    <alternativeName>
        <fullName evidence="5">General stress protein CTC</fullName>
    </alternativeName>
</protein>
<dbReference type="SUPFAM" id="SSF50715">
    <property type="entry name" value="Ribosomal protein L25-like"/>
    <property type="match status" value="1"/>
</dbReference>